<dbReference type="eggNOG" id="ENOG502Z8FS">
    <property type="taxonomic scope" value="Bacteria"/>
</dbReference>
<reference evidence="3 4" key="1">
    <citation type="submission" date="2015-05" db="EMBL/GenBank/DDBJ databases">
        <title>Genome sequences of Pluralibacter gergoviae.</title>
        <authorList>
            <person name="Greninger A.L."/>
            <person name="Miller S."/>
        </authorList>
    </citation>
    <scope>NUCLEOTIDE SEQUENCE [LARGE SCALE GENOMIC DNA]</scope>
    <source>
        <strain evidence="3 4">JS81F13</strain>
    </source>
</reference>
<feature type="domain" description="DUF4434" evidence="2">
    <location>
        <begin position="21"/>
        <end position="285"/>
    </location>
</feature>
<gene>
    <name evidence="3" type="ORF">ABW06_22185</name>
</gene>
<evidence type="ECO:0000259" key="2">
    <source>
        <dbReference type="Pfam" id="PF14488"/>
    </source>
</evidence>
<keyword evidence="1" id="KW-0732">Signal</keyword>
<dbReference type="Proteomes" id="UP000036196">
    <property type="component" value="Unassembled WGS sequence"/>
</dbReference>
<feature type="signal peptide" evidence="1">
    <location>
        <begin position="1"/>
        <end position="20"/>
    </location>
</feature>
<proteinExistence type="predicted"/>
<dbReference type="RefSeq" id="WP_048280608.1">
    <property type="nucleotide sequence ID" value="NZ_LDZF01000031.1"/>
</dbReference>
<dbReference type="STRING" id="61647.LG71_11505"/>
<name>A0A0J5KYY7_PLUGE</name>
<sequence length="293" mass="31991">MLKIRHLFLLLALASPFAAAVNGIFWQPQLRDSSVSAARWQALMQTLRRDGFDTLIVQWTAWGSAFDSDARRQALQQRAAAARAAGLRVIVGLRADPDFFQRQKQPPAALRAYLGRLRVADIAQAKRWASAADGWYISAEIDDLNWRGPAARRALLSWLSATRRQLAAVGPQPVYISSFFAGNMTPEGYRQLVDEVRNTGVAAWIQDGRGASTLTPAERQRYLSEAAGCGGRTPAGGVVYELFATRPVATFSAAPLPAAELAAQRAQRSACGKDNLYFSLRYLPAARGVLSAE</sequence>
<dbReference type="InterPro" id="IPR027849">
    <property type="entry name" value="DUF4434"/>
</dbReference>
<evidence type="ECO:0000313" key="4">
    <source>
        <dbReference type="Proteomes" id="UP000036196"/>
    </source>
</evidence>
<dbReference type="PATRIC" id="fig|61647.15.peg.3335"/>
<dbReference type="AlphaFoldDB" id="A0A0J5KYY7"/>
<dbReference type="Gene3D" id="3.20.20.80">
    <property type="entry name" value="Glycosidases"/>
    <property type="match status" value="1"/>
</dbReference>
<evidence type="ECO:0000313" key="3">
    <source>
        <dbReference type="EMBL" id="KMK11294.1"/>
    </source>
</evidence>
<dbReference type="NCBIfam" id="NF007404">
    <property type="entry name" value="PRK09936.1"/>
    <property type="match status" value="1"/>
</dbReference>
<feature type="chain" id="PRO_5005262351" description="DUF4434 domain-containing protein" evidence="1">
    <location>
        <begin position="21"/>
        <end position="293"/>
    </location>
</feature>
<protein>
    <recommendedName>
        <fullName evidence="2">DUF4434 domain-containing protein</fullName>
    </recommendedName>
</protein>
<accession>A0A0J5KYY7</accession>
<evidence type="ECO:0000256" key="1">
    <source>
        <dbReference type="SAM" id="SignalP"/>
    </source>
</evidence>
<dbReference type="EMBL" id="LDZF01000031">
    <property type="protein sequence ID" value="KMK11294.1"/>
    <property type="molecule type" value="Genomic_DNA"/>
</dbReference>
<dbReference type="SUPFAM" id="SSF51445">
    <property type="entry name" value="(Trans)glycosidases"/>
    <property type="match status" value="1"/>
</dbReference>
<dbReference type="InterPro" id="IPR017853">
    <property type="entry name" value="GH"/>
</dbReference>
<keyword evidence="4" id="KW-1185">Reference proteome</keyword>
<dbReference type="Pfam" id="PF14488">
    <property type="entry name" value="DUF4434"/>
    <property type="match status" value="1"/>
</dbReference>
<comment type="caution">
    <text evidence="3">The sequence shown here is derived from an EMBL/GenBank/DDBJ whole genome shotgun (WGS) entry which is preliminary data.</text>
</comment>
<organism evidence="3 4">
    <name type="scientific">Pluralibacter gergoviae</name>
    <name type="common">Enterobacter gergoviae</name>
    <dbReference type="NCBI Taxonomy" id="61647"/>
    <lineage>
        <taxon>Bacteria</taxon>
        <taxon>Pseudomonadati</taxon>
        <taxon>Pseudomonadota</taxon>
        <taxon>Gammaproteobacteria</taxon>
        <taxon>Enterobacterales</taxon>
        <taxon>Enterobacteriaceae</taxon>
        <taxon>Pluralibacter</taxon>
    </lineage>
</organism>